<feature type="non-terminal residue" evidence="1">
    <location>
        <position position="1"/>
    </location>
</feature>
<evidence type="ECO:0000313" key="1">
    <source>
        <dbReference type="EMBL" id="GAI41312.1"/>
    </source>
</evidence>
<dbReference type="AlphaFoldDB" id="X1NBA3"/>
<comment type="caution">
    <text evidence="1">The sequence shown here is derived from an EMBL/GenBank/DDBJ whole genome shotgun (WGS) entry which is preliminary data.</text>
</comment>
<protein>
    <submittedName>
        <fullName evidence="1">Uncharacterized protein</fullName>
    </submittedName>
</protein>
<organism evidence="1">
    <name type="scientific">marine sediment metagenome</name>
    <dbReference type="NCBI Taxonomy" id="412755"/>
    <lineage>
        <taxon>unclassified sequences</taxon>
        <taxon>metagenomes</taxon>
        <taxon>ecological metagenomes</taxon>
    </lineage>
</organism>
<gene>
    <name evidence="1" type="ORF">S06H3_44647</name>
</gene>
<proteinExistence type="predicted"/>
<sequence>KLMANVGSRFLETLHIAPYTQGYKTLRKYNKPSHPEKYLRERFPGLSFVALTS</sequence>
<reference evidence="1" key="1">
    <citation type="journal article" date="2014" name="Front. Microbiol.">
        <title>High frequency of phylogenetically diverse reductive dehalogenase-homologous genes in deep subseafloor sedimentary metagenomes.</title>
        <authorList>
            <person name="Kawai M."/>
            <person name="Futagami T."/>
            <person name="Toyoda A."/>
            <person name="Takaki Y."/>
            <person name="Nishi S."/>
            <person name="Hori S."/>
            <person name="Arai W."/>
            <person name="Tsubouchi T."/>
            <person name="Morono Y."/>
            <person name="Uchiyama I."/>
            <person name="Ito T."/>
            <person name="Fujiyama A."/>
            <person name="Inagaki F."/>
            <person name="Takami H."/>
        </authorList>
    </citation>
    <scope>NUCLEOTIDE SEQUENCE</scope>
    <source>
        <strain evidence="1">Expedition CK06-06</strain>
    </source>
</reference>
<name>X1NBA3_9ZZZZ</name>
<dbReference type="EMBL" id="BARV01027793">
    <property type="protein sequence ID" value="GAI41312.1"/>
    <property type="molecule type" value="Genomic_DNA"/>
</dbReference>
<accession>X1NBA3</accession>